<proteinExistence type="predicted"/>
<evidence type="ECO:0000313" key="2">
    <source>
        <dbReference type="EMBL" id="MFD1914395.1"/>
    </source>
</evidence>
<dbReference type="EMBL" id="JBHUGH010000037">
    <property type="protein sequence ID" value="MFD1914395.1"/>
    <property type="molecule type" value="Genomic_DNA"/>
</dbReference>
<reference evidence="3" key="1">
    <citation type="journal article" date="2019" name="Int. J. Syst. Evol. Microbiol.">
        <title>The Global Catalogue of Microorganisms (GCM) 10K type strain sequencing project: providing services to taxonomists for standard genome sequencing and annotation.</title>
        <authorList>
            <consortium name="The Broad Institute Genomics Platform"/>
            <consortium name="The Broad Institute Genome Sequencing Center for Infectious Disease"/>
            <person name="Wu L."/>
            <person name="Ma J."/>
        </authorList>
    </citation>
    <scope>NUCLEOTIDE SEQUENCE [LARGE SCALE GENOMIC DNA]</scope>
    <source>
        <strain evidence="3">CGMCC 4.7242</strain>
    </source>
</reference>
<sequence>MPVHVLRHNFQRPKACAALIALLLALPGAAPAQERPAQARPAQERLAVAEFAFRDTSGELRDQRAEHAERLAAFAATLRAGTGAVPLDCDLPCSPADPGPAALTRAAEAAGADLLLIGEFHKVSTLIGWIRIAVLELPGGGTRCERLLSYRGDTDEAWQRAAEFTLRDLGRYCLDPPG</sequence>
<evidence type="ECO:0000313" key="3">
    <source>
        <dbReference type="Proteomes" id="UP001597353"/>
    </source>
</evidence>
<dbReference type="InterPro" id="IPR021698">
    <property type="entry name" value="DUF3280"/>
</dbReference>
<accession>A0ABW4S9U6</accession>
<keyword evidence="1" id="KW-0732">Signal</keyword>
<comment type="caution">
    <text evidence="2">The sequence shown here is derived from an EMBL/GenBank/DDBJ whole genome shotgun (WGS) entry which is preliminary data.</text>
</comment>
<dbReference type="RefSeq" id="WP_390265724.1">
    <property type="nucleotide sequence ID" value="NZ_JBHUGH010000037.1"/>
</dbReference>
<dbReference type="Proteomes" id="UP001597353">
    <property type="component" value="Unassembled WGS sequence"/>
</dbReference>
<evidence type="ECO:0000256" key="1">
    <source>
        <dbReference type="SAM" id="SignalP"/>
    </source>
</evidence>
<dbReference type="Pfam" id="PF11684">
    <property type="entry name" value="DUF3280"/>
    <property type="match status" value="1"/>
</dbReference>
<feature type="signal peptide" evidence="1">
    <location>
        <begin position="1"/>
        <end position="32"/>
    </location>
</feature>
<name>A0ABW4S9U6_9RHOB</name>
<protein>
    <submittedName>
        <fullName evidence="2">DUF2380 domain-containing protein</fullName>
    </submittedName>
</protein>
<gene>
    <name evidence="2" type="ORF">ACFSGJ_19510</name>
</gene>
<feature type="chain" id="PRO_5047266274" evidence="1">
    <location>
        <begin position="33"/>
        <end position="178"/>
    </location>
</feature>
<keyword evidence="3" id="KW-1185">Reference proteome</keyword>
<organism evidence="2 3">
    <name type="scientific">Halodurantibacterium flavum</name>
    <dbReference type="NCBI Taxonomy" id="1382802"/>
    <lineage>
        <taxon>Bacteria</taxon>
        <taxon>Pseudomonadati</taxon>
        <taxon>Pseudomonadota</taxon>
        <taxon>Alphaproteobacteria</taxon>
        <taxon>Rhodobacterales</taxon>
        <taxon>Paracoccaceae</taxon>
        <taxon>Halodurantibacterium</taxon>
    </lineage>
</organism>